<sequence length="193" mass="21789">MVSLLKFYRILDKKRAKKELVNLRVVFPECVIVGDEHTVVAGMLIVEGQVPVQILTAQIFLTGETQRLQYSADPNHPGKSRDRLLLRDSHNHLFMQQDLDIPTPAKSLTIPFSFLLPKDSPSSFRIGNSTTQYKVIANLSLNAHPREISIEKTFQVIHRLSRISEPAPRLTPLPFNWRQSLGSPNLCLASPSQ</sequence>
<evidence type="ECO:0000313" key="2">
    <source>
        <dbReference type="Proteomes" id="UP001165960"/>
    </source>
</evidence>
<reference evidence="1" key="1">
    <citation type="submission" date="2022-04" db="EMBL/GenBank/DDBJ databases">
        <title>Genome of the entomopathogenic fungus Entomophthora muscae.</title>
        <authorList>
            <person name="Elya C."/>
            <person name="Lovett B.R."/>
            <person name="Lee E."/>
            <person name="Macias A.M."/>
            <person name="Hajek A.E."/>
            <person name="De Bivort B.L."/>
            <person name="Kasson M.T."/>
            <person name="De Fine Licht H.H."/>
            <person name="Stajich J.E."/>
        </authorList>
    </citation>
    <scope>NUCLEOTIDE SEQUENCE</scope>
    <source>
        <strain evidence="1">Berkeley</strain>
    </source>
</reference>
<dbReference type="Proteomes" id="UP001165960">
    <property type="component" value="Unassembled WGS sequence"/>
</dbReference>
<keyword evidence="2" id="KW-1185">Reference proteome</keyword>
<accession>A0ACC2SSE0</accession>
<proteinExistence type="predicted"/>
<name>A0ACC2SSE0_9FUNG</name>
<gene>
    <name evidence="1" type="ORF">DSO57_1021447</name>
</gene>
<dbReference type="EMBL" id="QTSX02004364">
    <property type="protein sequence ID" value="KAJ9065268.1"/>
    <property type="molecule type" value="Genomic_DNA"/>
</dbReference>
<comment type="caution">
    <text evidence="1">The sequence shown here is derived from an EMBL/GenBank/DDBJ whole genome shotgun (WGS) entry which is preliminary data.</text>
</comment>
<organism evidence="1 2">
    <name type="scientific">Entomophthora muscae</name>
    <dbReference type="NCBI Taxonomy" id="34485"/>
    <lineage>
        <taxon>Eukaryota</taxon>
        <taxon>Fungi</taxon>
        <taxon>Fungi incertae sedis</taxon>
        <taxon>Zoopagomycota</taxon>
        <taxon>Entomophthoromycotina</taxon>
        <taxon>Entomophthoromycetes</taxon>
        <taxon>Entomophthorales</taxon>
        <taxon>Entomophthoraceae</taxon>
        <taxon>Entomophthora</taxon>
    </lineage>
</organism>
<evidence type="ECO:0000313" key="1">
    <source>
        <dbReference type="EMBL" id="KAJ9065268.1"/>
    </source>
</evidence>
<protein>
    <submittedName>
        <fullName evidence="1">Uncharacterized protein</fullName>
    </submittedName>
</protein>